<dbReference type="RefSeq" id="WP_342449831.1">
    <property type="nucleotide sequence ID" value="NZ_BAAADY010000021.1"/>
</dbReference>
<evidence type="ECO:0000313" key="3">
    <source>
        <dbReference type="Proteomes" id="UP000531251"/>
    </source>
</evidence>
<dbReference type="Proteomes" id="UP000531251">
    <property type="component" value="Unassembled WGS sequence"/>
</dbReference>
<evidence type="ECO:0000256" key="1">
    <source>
        <dbReference type="SAM" id="SignalP"/>
    </source>
</evidence>
<protein>
    <submittedName>
        <fullName evidence="2">Pilus assembly protein CpaD</fullName>
    </submittedName>
</protein>
<gene>
    <name evidence="2" type="ORF">GGR89_001015</name>
</gene>
<keyword evidence="3" id="KW-1185">Reference proteome</keyword>
<name>A0A7X5XXA7_9SPHN</name>
<proteinExistence type="predicted"/>
<feature type="chain" id="PRO_5031491118" evidence="1">
    <location>
        <begin position="22"/>
        <end position="209"/>
    </location>
</feature>
<reference evidence="2 3" key="1">
    <citation type="submission" date="2020-03" db="EMBL/GenBank/DDBJ databases">
        <title>Genomic Encyclopedia of Type Strains, Phase IV (KMG-IV): sequencing the most valuable type-strain genomes for metagenomic binning, comparative biology and taxonomic classification.</title>
        <authorList>
            <person name="Goeker M."/>
        </authorList>
    </citation>
    <scope>NUCLEOTIDE SEQUENCE [LARGE SCALE GENOMIC DNA]</scope>
    <source>
        <strain evidence="2 3">DSM 7225</strain>
    </source>
</reference>
<feature type="signal peptide" evidence="1">
    <location>
        <begin position="1"/>
        <end position="21"/>
    </location>
</feature>
<organism evidence="2 3">
    <name type="scientific">Sphingomonas trueperi</name>
    <dbReference type="NCBI Taxonomy" id="53317"/>
    <lineage>
        <taxon>Bacteria</taxon>
        <taxon>Pseudomonadati</taxon>
        <taxon>Pseudomonadota</taxon>
        <taxon>Alphaproteobacteria</taxon>
        <taxon>Sphingomonadales</taxon>
        <taxon>Sphingomonadaceae</taxon>
        <taxon>Sphingomonas</taxon>
    </lineage>
</organism>
<dbReference type="EMBL" id="JAATJB010000002">
    <property type="protein sequence ID" value="NJB96715.1"/>
    <property type="molecule type" value="Genomic_DNA"/>
</dbReference>
<evidence type="ECO:0000313" key="2">
    <source>
        <dbReference type="EMBL" id="NJB96715.1"/>
    </source>
</evidence>
<dbReference type="InterPro" id="IPR019027">
    <property type="entry name" value="Pilus_biogenesis_CpaD-related"/>
</dbReference>
<comment type="caution">
    <text evidence="2">The sequence shown here is derived from an EMBL/GenBank/DDBJ whole genome shotgun (WGS) entry which is preliminary data.</text>
</comment>
<dbReference type="AlphaFoldDB" id="A0A7X5XXA7"/>
<dbReference type="PROSITE" id="PS51257">
    <property type="entry name" value="PROKAR_LIPOPROTEIN"/>
    <property type="match status" value="1"/>
</dbReference>
<accession>A0A7X5XXA7</accession>
<sequence>MPRPALALLAPALLLAGCAGYNGDLDSIHQPIVSRQDLTLDLQADGSRLAPGEERRLAEWMGAMNLRYGDRIAIDDGADGSTGRSDIAAAAGGYGLLLADHAPATGRPDAPGTVRVVLTRTSAAVPGCPDYRHFSGATADASTSSNFGCATASNLAAMVADPADLVRGAPGAPIADPLTVSKAIGAYRAAAPSGGGGGTVKGESSGGPK</sequence>
<keyword evidence="1" id="KW-0732">Signal</keyword>
<dbReference type="Pfam" id="PF09476">
    <property type="entry name" value="Pilus_CpaD"/>
    <property type="match status" value="1"/>
</dbReference>